<dbReference type="InterPro" id="IPR001296">
    <property type="entry name" value="Glyco_trans_1"/>
</dbReference>
<dbReference type="InterPro" id="IPR001173">
    <property type="entry name" value="Glyco_trans_2-like"/>
</dbReference>
<dbReference type="Proteomes" id="UP000520198">
    <property type="component" value="Unassembled WGS sequence"/>
</dbReference>
<dbReference type="Gene3D" id="3.40.50.2000">
    <property type="entry name" value="Glycogen Phosphorylase B"/>
    <property type="match status" value="4"/>
</dbReference>
<comment type="caution">
    <text evidence="3">The sequence shown here is derived from an EMBL/GenBank/DDBJ whole genome shotgun (WGS) entry which is preliminary data.</text>
</comment>
<reference evidence="3 4" key="1">
    <citation type="submission" date="2020-06" db="EMBL/GenBank/DDBJ databases">
        <authorList>
            <person name="Grouzdev D.S."/>
        </authorList>
    </citation>
    <scope>NUCLEOTIDE SEQUENCE [LARGE SCALE GENOMIC DNA]</scope>
    <source>
        <strain evidence="3 4">HO-A22</strain>
    </source>
</reference>
<evidence type="ECO:0000259" key="2">
    <source>
        <dbReference type="Pfam" id="PF00535"/>
    </source>
</evidence>
<dbReference type="Pfam" id="PF00534">
    <property type="entry name" value="Glycos_transf_1"/>
    <property type="match status" value="1"/>
</dbReference>
<dbReference type="InterPro" id="IPR029044">
    <property type="entry name" value="Nucleotide-diphossugar_trans"/>
</dbReference>
<dbReference type="Pfam" id="PF13692">
    <property type="entry name" value="Glyco_trans_1_4"/>
    <property type="match status" value="1"/>
</dbReference>
<evidence type="ECO:0000313" key="4">
    <source>
        <dbReference type="Proteomes" id="UP000520198"/>
    </source>
</evidence>
<protein>
    <submittedName>
        <fullName evidence="3">Glycosyltransferase</fullName>
    </submittedName>
</protein>
<proteinExistence type="predicted"/>
<feature type="domain" description="Glycosyl transferase family 1" evidence="1">
    <location>
        <begin position="613"/>
        <end position="785"/>
    </location>
</feature>
<dbReference type="SUPFAM" id="SSF53756">
    <property type="entry name" value="UDP-Glycosyltransferase/glycogen phosphorylase"/>
    <property type="match status" value="2"/>
</dbReference>
<dbReference type="GO" id="GO:0016757">
    <property type="term" value="F:glycosyltransferase activity"/>
    <property type="evidence" value="ECO:0007669"/>
    <property type="project" value="InterPro"/>
</dbReference>
<keyword evidence="4" id="KW-1185">Reference proteome</keyword>
<dbReference type="Gene3D" id="3.90.550.10">
    <property type="entry name" value="Spore Coat Polysaccharide Biosynthesis Protein SpsA, Chain A"/>
    <property type="match status" value="1"/>
</dbReference>
<gene>
    <name evidence="3" type="ORF">HT585_13085</name>
</gene>
<sequence>MKKILRRRFARDFDALLLSGSRLFQADWYLSNNPDVAASGFTAVEHYLRFGGVEGRAPSPLFYGEVYLARRPDVARSGINPLVHFLRYGISEIGPEYEDYGVMLNSVSKGWASESDQLHFWAEDADLLSSSGYFDASWYLAMNADVAGSGIDALSHYLTYGAAEGRHPGPNFDSDAYLSQHPAVAASGTNPLVHFLRYGGAGAGSFGVTGPLAIRDGQDDETVVRASKYFDAGWYLGQNRDVEAAGFDPVLHYIAFGAEEGRNPGPYFDGGLYLLRRPDVAASGINPLVHFLRWGFLEVKDDLSAHGILPIRDPKSTSDLRDPSGPEEDRNLKLLRSCKYFDADWYLQQNADVKDAGLDAAKHYLDFGAAEGREPGPLFDSRKYIAHFPDVGLRGINPLLDFIRRGIAEIAGALEALGFPARREISSEHSNRRRNSGRVAVFVTHDLNIGGAPTLLATIAKWFQERTNYDVRIVAMNGGPLAPVFEQIAPLHVVGKIDISHRDIAQLQARLHEFVGEEPAFTFINSVAAGDYCKIDPYEAPVFGYVHEMPAILTLFKDRLKSLLAHADHIFCGGKNVYEYFLSTEGLPESKLTNRPAFIEALQEQRSWTAAEKRAQRVALGWSPDTKIVVGCGVLHWRKQPAVFVRMAAKLALEWNRDVRFVWVGDGEDLSEMRKLSRTLNVSDRIEFLGHREDFRSIFAAADVFALTSLEDPFPLVCLEASVVGAPSVIFREATGMTALVEPDCEPPAGLAVPLNDEEAYFAAVDRLLGDDVLRENMARSARERVLSQYTAERACAEILKVIREIAGIAPLVSVVVPSYNCGEYLGQRLQSIAGQSFKDIEILLLDDVSQDNSREILEQFAAENIYAKLHFASENSGSVFKAWKRGIEVATGELIWLAEADDWCEPTFLEKAIAAFDVSGVRLVHGRSIPVRADGEVAGDWNDLYLDRISIGRWRESFVSPSFREVNETLGRANTIPNASAVVVRRQSALRAIRVATKFKLAGDWAFYLVAIAGGRIAYCHDAINYHRRHDTSVTAKVEGGFEYFQELQDVYAIVEALYGVNDSRKELFDKHVAQEVKRFAFDQVLPAPRVPTEINDVRHPAVLYGVGDLSGGGAQMFAVRFVNSWVSSAASAVLFVAGHEPDNPGTARRLSPEVAVVNHRDIEEAGGLSRFMADWGLEIVVSGHWWGDRALGKLIARADAHIPWIIIMHGCYENVLSNAKAFPTMLEDMKTAELYCDHWVWTAEKNKEVFEAGYIEPKRISNIVNGFQPVSGFDLTRSDVGLPDGALVFTLASRAIAAKGWNVAVEAFKELRQRFTQTVDVRLLLIGDGPEADTLRSAGEVDGLHLVRHTTRLAEYINLSDVCLLPSWFAGESLPLVLLEFLAQGKPAIVSDIGQCAWAIQAGEATAGLVVPLDTISGEVRCDVLSRAMETFIVERSRAQMLERCALQAFEKFDMNRMVGEYKALTIDVLNEASPR</sequence>
<dbReference type="CDD" id="cd03801">
    <property type="entry name" value="GT4_PimA-like"/>
    <property type="match status" value="1"/>
</dbReference>
<organism evidence="3 4">
    <name type="scientific">Ensifer oleiphilus</name>
    <dbReference type="NCBI Taxonomy" id="2742698"/>
    <lineage>
        <taxon>Bacteria</taxon>
        <taxon>Pseudomonadati</taxon>
        <taxon>Pseudomonadota</taxon>
        <taxon>Alphaproteobacteria</taxon>
        <taxon>Hyphomicrobiales</taxon>
        <taxon>Rhizobiaceae</taxon>
        <taxon>Sinorhizobium/Ensifer group</taxon>
        <taxon>Ensifer</taxon>
    </lineage>
</organism>
<name>A0A7Y6UN16_9HYPH</name>
<dbReference type="PANTHER" id="PTHR12526">
    <property type="entry name" value="GLYCOSYLTRANSFERASE"/>
    <property type="match status" value="1"/>
</dbReference>
<dbReference type="RefSeq" id="WP_176353360.1">
    <property type="nucleotide sequence ID" value="NZ_JABWDU010000003.1"/>
</dbReference>
<dbReference type="SUPFAM" id="SSF53448">
    <property type="entry name" value="Nucleotide-diphospho-sugar transferases"/>
    <property type="match status" value="1"/>
</dbReference>
<evidence type="ECO:0000259" key="1">
    <source>
        <dbReference type="Pfam" id="PF00534"/>
    </source>
</evidence>
<dbReference type="Pfam" id="PF00535">
    <property type="entry name" value="Glycos_transf_2"/>
    <property type="match status" value="1"/>
</dbReference>
<feature type="domain" description="Glycosyltransferase 2-like" evidence="2">
    <location>
        <begin position="814"/>
        <end position="929"/>
    </location>
</feature>
<accession>A0A7Y6UN16</accession>
<keyword evidence="3" id="KW-0808">Transferase</keyword>
<dbReference type="EMBL" id="JABWDU010000003">
    <property type="protein sequence ID" value="NVD39795.1"/>
    <property type="molecule type" value="Genomic_DNA"/>
</dbReference>
<evidence type="ECO:0000313" key="3">
    <source>
        <dbReference type="EMBL" id="NVD39795.1"/>
    </source>
</evidence>